<proteinExistence type="predicted"/>
<comment type="caution">
    <text evidence="2">The sequence shown here is derived from an EMBL/GenBank/DDBJ whole genome shotgun (WGS) entry which is preliminary data.</text>
</comment>
<sequence length="293" mass="31976">MTDASRLAAAFPEGAGSIEDPFGKAGFPSLAREDGRRELILLGTGGSVGVPTIGCDTPACRSKDPRDARTRCGVLVPAPQGNLVIDTPPELRLQLVRERVPMVHAGLFTHGHADHVVGLDDLRICSFRLDEPLPLYCEPPVGEQLQMMFGYAFRDPAAAAHKFAVPRFALQTLEPGRSVNVLGLEVLPVRLNHGRLPILGFRFGSFAYCTDVSEIPEESFRQLAGVETLVIDALREKPHATHFSVDEAMAAAARIGAKRTWFTHISCDLLHAEAEQRLPPDVRIAYDGLRLPF</sequence>
<evidence type="ECO:0000259" key="1">
    <source>
        <dbReference type="Pfam" id="PF12706"/>
    </source>
</evidence>
<evidence type="ECO:0000313" key="2">
    <source>
        <dbReference type="EMBL" id="NNJ26756.1"/>
    </source>
</evidence>
<feature type="domain" description="Metallo-beta-lactamase" evidence="1">
    <location>
        <begin position="82"/>
        <end position="265"/>
    </location>
</feature>
<dbReference type="SUPFAM" id="SSF56281">
    <property type="entry name" value="Metallo-hydrolase/oxidoreductase"/>
    <property type="match status" value="1"/>
</dbReference>
<dbReference type="EMBL" id="WTPX01000096">
    <property type="protein sequence ID" value="NNJ26756.1"/>
    <property type="molecule type" value="Genomic_DNA"/>
</dbReference>
<evidence type="ECO:0000313" key="3">
    <source>
        <dbReference type="Proteomes" id="UP000609651"/>
    </source>
</evidence>
<organism evidence="2 3">
    <name type="scientific">Alienimonas chondri</name>
    <dbReference type="NCBI Taxonomy" id="2681879"/>
    <lineage>
        <taxon>Bacteria</taxon>
        <taxon>Pseudomonadati</taxon>
        <taxon>Planctomycetota</taxon>
        <taxon>Planctomycetia</taxon>
        <taxon>Planctomycetales</taxon>
        <taxon>Planctomycetaceae</taxon>
        <taxon>Alienimonas</taxon>
    </lineage>
</organism>
<dbReference type="InterPro" id="IPR036866">
    <property type="entry name" value="RibonucZ/Hydroxyglut_hydro"/>
</dbReference>
<dbReference type="PANTHER" id="PTHR42663:SF6">
    <property type="entry name" value="HYDROLASE C777.06C-RELATED"/>
    <property type="match status" value="1"/>
</dbReference>
<dbReference type="InterPro" id="IPR001279">
    <property type="entry name" value="Metallo-B-lactamas"/>
</dbReference>
<dbReference type="CDD" id="cd16279">
    <property type="entry name" value="metallo-hydrolase-like_MBL-fold"/>
    <property type="match status" value="1"/>
</dbReference>
<dbReference type="Gene3D" id="3.60.15.10">
    <property type="entry name" value="Ribonuclease Z/Hydroxyacylglutathione hydrolase-like"/>
    <property type="match status" value="1"/>
</dbReference>
<dbReference type="Pfam" id="PF12706">
    <property type="entry name" value="Lactamase_B_2"/>
    <property type="match status" value="1"/>
</dbReference>
<keyword evidence="3" id="KW-1185">Reference proteome</keyword>
<dbReference type="Proteomes" id="UP000609651">
    <property type="component" value="Unassembled WGS sequence"/>
</dbReference>
<keyword evidence="2" id="KW-0378">Hydrolase</keyword>
<dbReference type="GO" id="GO:0103043">
    <property type="term" value="F:phosphoribosyl 1,2-cyclic phosphate phosphodiesterase activity"/>
    <property type="evidence" value="ECO:0007669"/>
    <property type="project" value="UniProtKB-EC"/>
</dbReference>
<protein>
    <submittedName>
        <fullName evidence="2">Phosphoribosyl 1,2-cyclic phosphate phosphodiesterase</fullName>
        <ecNumber evidence="2">3.1.4.55</ecNumber>
    </submittedName>
</protein>
<dbReference type="RefSeq" id="WP_171188078.1">
    <property type="nucleotide sequence ID" value="NZ_WTPX01000096.1"/>
</dbReference>
<dbReference type="PANTHER" id="PTHR42663">
    <property type="entry name" value="HYDROLASE C777.06C-RELATED-RELATED"/>
    <property type="match status" value="1"/>
</dbReference>
<gene>
    <name evidence="2" type="primary">phnP</name>
    <name evidence="2" type="ORF">LzC2_28470</name>
</gene>
<dbReference type="EC" id="3.1.4.55" evidence="2"/>
<name>A0ABX1VFI0_9PLAN</name>
<accession>A0ABX1VFI0</accession>
<reference evidence="2 3" key="1">
    <citation type="journal article" date="2020" name="Syst. Appl. Microbiol.">
        <title>Alienimonas chondri sp. nov., a novel planctomycete isolated from the biofilm of the red alga Chondrus crispus.</title>
        <authorList>
            <person name="Vitorino I."/>
            <person name="Albuquerque L."/>
            <person name="Wiegand S."/>
            <person name="Kallscheuer N."/>
            <person name="da Costa M.S."/>
            <person name="Lobo-da-Cunha A."/>
            <person name="Jogler C."/>
            <person name="Lage O.M."/>
        </authorList>
    </citation>
    <scope>NUCLEOTIDE SEQUENCE [LARGE SCALE GENOMIC DNA]</scope>
    <source>
        <strain evidence="2 3">LzC2</strain>
    </source>
</reference>